<dbReference type="Gene3D" id="3.60.15.10">
    <property type="entry name" value="Ribonuclease Z/Hydroxyacylglutathione hydrolase-like"/>
    <property type="match status" value="1"/>
</dbReference>
<dbReference type="InterPro" id="IPR001279">
    <property type="entry name" value="Metallo-B-lactamas"/>
</dbReference>
<dbReference type="GO" id="GO:0008800">
    <property type="term" value="F:beta-lactamase activity"/>
    <property type="evidence" value="ECO:0007669"/>
    <property type="project" value="UniProtKB-EC"/>
</dbReference>
<dbReference type="CDD" id="cd16280">
    <property type="entry name" value="metallo-hydrolase-like_MBL-fold"/>
    <property type="match status" value="1"/>
</dbReference>
<evidence type="ECO:0000256" key="2">
    <source>
        <dbReference type="ARBA" id="ARBA00022723"/>
    </source>
</evidence>
<dbReference type="Pfam" id="PF00753">
    <property type="entry name" value="Lactamase_B"/>
    <property type="match status" value="1"/>
</dbReference>
<reference evidence="7 8" key="1">
    <citation type="submission" date="2023-07" db="EMBL/GenBank/DDBJ databases">
        <title>Sorghum-associated microbial communities from plants grown in Nebraska, USA.</title>
        <authorList>
            <person name="Schachtman D."/>
        </authorList>
    </citation>
    <scope>NUCLEOTIDE SEQUENCE [LARGE SCALE GENOMIC DNA]</scope>
    <source>
        <strain evidence="7 8">DS1607</strain>
    </source>
</reference>
<sequence>MVRPLRMKTAALATVVALVQGCAQPPAQQPPSDATVADHVAAATRAAGTDLGALLTLCKPAPATRPADAELDRSLTALIAKPPPPPGKAFDNLYFVGADWVSAWALQTSDGIILIDALNTQVEAAALIEGGMRKMGLDPAQIKYIVVTHGHGDHYGGAPYLAKKYGARVVMSERDWTMTETRLEFATPIWGAPPQRGPRDLAVQDGDRLTLGDTSVTLYLTPGHTLGTISPVFDVRSGGQTHRALLWGGTSFNFGKDLPRLGSYIDATRRMSTVVSAQRIDVLVSNHSGIDGSQAKLAALRQPGAAARPNPFVLGTPTVERALSVMGECAQAQRDRFAMQ</sequence>
<evidence type="ECO:0000256" key="5">
    <source>
        <dbReference type="SAM" id="SignalP"/>
    </source>
</evidence>
<keyword evidence="2" id="KW-0479">Metal-binding</keyword>
<evidence type="ECO:0000313" key="8">
    <source>
        <dbReference type="Proteomes" id="UP001226867"/>
    </source>
</evidence>
<organism evidence="7 8">
    <name type="scientific">Variovorax ginsengisoli</name>
    <dbReference type="NCBI Taxonomy" id="363844"/>
    <lineage>
        <taxon>Bacteria</taxon>
        <taxon>Pseudomonadati</taxon>
        <taxon>Pseudomonadota</taxon>
        <taxon>Betaproteobacteria</taxon>
        <taxon>Burkholderiales</taxon>
        <taxon>Comamonadaceae</taxon>
        <taxon>Variovorax</taxon>
    </lineage>
</organism>
<evidence type="ECO:0000256" key="1">
    <source>
        <dbReference type="ARBA" id="ARBA00001947"/>
    </source>
</evidence>
<feature type="signal peptide" evidence="5">
    <location>
        <begin position="1"/>
        <end position="23"/>
    </location>
</feature>
<feature type="chain" id="PRO_5045212005" evidence="5">
    <location>
        <begin position="24"/>
        <end position="340"/>
    </location>
</feature>
<dbReference type="InterPro" id="IPR051453">
    <property type="entry name" value="MBL_Glyoxalase_II"/>
</dbReference>
<dbReference type="InterPro" id="IPR036866">
    <property type="entry name" value="RibonucZ/Hydroxyglut_hydro"/>
</dbReference>
<name>A0ABT9SBC9_9BURK</name>
<proteinExistence type="predicted"/>
<evidence type="ECO:0000256" key="4">
    <source>
        <dbReference type="ARBA" id="ARBA00022833"/>
    </source>
</evidence>
<keyword evidence="8" id="KW-1185">Reference proteome</keyword>
<protein>
    <submittedName>
        <fullName evidence="7">Metallo-beta-lactamase class B</fullName>
        <ecNumber evidence="7">3.5.2.6</ecNumber>
    </submittedName>
</protein>
<dbReference type="EC" id="3.5.2.6" evidence="7"/>
<keyword evidence="5" id="KW-0732">Signal</keyword>
<comment type="cofactor">
    <cofactor evidence="1">
        <name>Zn(2+)</name>
        <dbReference type="ChEBI" id="CHEBI:29105"/>
    </cofactor>
</comment>
<dbReference type="SMART" id="SM00849">
    <property type="entry name" value="Lactamase_B"/>
    <property type="match status" value="1"/>
</dbReference>
<feature type="domain" description="Metallo-beta-lactamase" evidence="6">
    <location>
        <begin position="100"/>
        <end position="287"/>
    </location>
</feature>
<dbReference type="PANTHER" id="PTHR46233">
    <property type="entry name" value="HYDROXYACYLGLUTATHIONE HYDROLASE GLOC"/>
    <property type="match status" value="1"/>
</dbReference>
<dbReference type="PANTHER" id="PTHR46233:SF3">
    <property type="entry name" value="HYDROXYACYLGLUTATHIONE HYDROLASE GLOC"/>
    <property type="match status" value="1"/>
</dbReference>
<dbReference type="SUPFAM" id="SSF56281">
    <property type="entry name" value="Metallo-hydrolase/oxidoreductase"/>
    <property type="match status" value="1"/>
</dbReference>
<dbReference type="Proteomes" id="UP001226867">
    <property type="component" value="Unassembled WGS sequence"/>
</dbReference>
<evidence type="ECO:0000259" key="6">
    <source>
        <dbReference type="SMART" id="SM00849"/>
    </source>
</evidence>
<accession>A0ABT9SBC9</accession>
<comment type="caution">
    <text evidence="7">The sequence shown here is derived from an EMBL/GenBank/DDBJ whole genome shotgun (WGS) entry which is preliminary data.</text>
</comment>
<gene>
    <name evidence="7" type="ORF">J2W36_003934</name>
</gene>
<keyword evidence="3 7" id="KW-0378">Hydrolase</keyword>
<dbReference type="RefSeq" id="WP_307691432.1">
    <property type="nucleotide sequence ID" value="NZ_JAUSRO010000013.1"/>
</dbReference>
<dbReference type="PROSITE" id="PS51257">
    <property type="entry name" value="PROKAR_LIPOPROTEIN"/>
    <property type="match status" value="1"/>
</dbReference>
<keyword evidence="4" id="KW-0862">Zinc</keyword>
<dbReference type="EMBL" id="JAUSRO010000013">
    <property type="protein sequence ID" value="MDP9901665.1"/>
    <property type="molecule type" value="Genomic_DNA"/>
</dbReference>
<evidence type="ECO:0000313" key="7">
    <source>
        <dbReference type="EMBL" id="MDP9901665.1"/>
    </source>
</evidence>
<evidence type="ECO:0000256" key="3">
    <source>
        <dbReference type="ARBA" id="ARBA00022801"/>
    </source>
</evidence>